<keyword evidence="3" id="KW-1185">Reference proteome</keyword>
<evidence type="ECO:0000313" key="2">
    <source>
        <dbReference type="EMBL" id="AIS52813.1"/>
    </source>
</evidence>
<dbReference type="PANTHER" id="PTHR10285">
    <property type="entry name" value="URIDINE KINASE"/>
    <property type="match status" value="1"/>
</dbReference>
<protein>
    <submittedName>
        <fullName evidence="2">AAA ATPase</fullName>
    </submittedName>
</protein>
<dbReference type="InterPro" id="IPR004095">
    <property type="entry name" value="TGS"/>
</dbReference>
<dbReference type="KEGG" id="tki:TKV_c16590"/>
<dbReference type="InterPro" id="IPR012675">
    <property type="entry name" value="Beta-grasp_dom_sf"/>
</dbReference>
<organism evidence="2 3">
    <name type="scientific">Thermoanaerobacter kivui</name>
    <name type="common">Acetogenium kivui</name>
    <dbReference type="NCBI Taxonomy" id="2325"/>
    <lineage>
        <taxon>Bacteria</taxon>
        <taxon>Bacillati</taxon>
        <taxon>Bacillota</taxon>
        <taxon>Clostridia</taxon>
        <taxon>Thermoanaerobacterales</taxon>
        <taxon>Thermoanaerobacteraceae</taxon>
        <taxon>Thermoanaerobacter</taxon>
    </lineage>
</organism>
<dbReference type="InterPro" id="IPR012676">
    <property type="entry name" value="TGS-like"/>
</dbReference>
<dbReference type="RefSeq" id="WP_049685501.1">
    <property type="nucleotide sequence ID" value="NZ_CP009170.1"/>
</dbReference>
<evidence type="ECO:0000259" key="1">
    <source>
        <dbReference type="PROSITE" id="PS51880"/>
    </source>
</evidence>
<proteinExistence type="predicted"/>
<dbReference type="STRING" id="2325.TKV_c16590"/>
<dbReference type="Gene3D" id="3.10.20.30">
    <property type="match status" value="1"/>
</dbReference>
<dbReference type="CDD" id="cd02028">
    <property type="entry name" value="UMPK_like"/>
    <property type="match status" value="1"/>
</dbReference>
<evidence type="ECO:0000313" key="3">
    <source>
        <dbReference type="Proteomes" id="UP000029669"/>
    </source>
</evidence>
<accession>A0A097ASL9</accession>
<dbReference type="AlphaFoldDB" id="A0A097ASL9"/>
<dbReference type="eggNOG" id="COG0441">
    <property type="taxonomic scope" value="Bacteria"/>
</dbReference>
<gene>
    <name evidence="2" type="ORF">TKV_c16590</name>
</gene>
<dbReference type="Gene3D" id="3.30.980.10">
    <property type="entry name" value="Threonyl-trna Synthetase, Chain A, domain 2"/>
    <property type="match status" value="1"/>
</dbReference>
<dbReference type="SUPFAM" id="SSF55186">
    <property type="entry name" value="ThrRS/AlaRS common domain"/>
    <property type="match status" value="1"/>
</dbReference>
<dbReference type="Proteomes" id="UP000029669">
    <property type="component" value="Chromosome"/>
</dbReference>
<dbReference type="HOGENOM" id="CLU_023775_1_0_9"/>
<dbReference type="EMBL" id="CP009170">
    <property type="protein sequence ID" value="AIS52813.1"/>
    <property type="molecule type" value="Genomic_DNA"/>
</dbReference>
<dbReference type="Gene3D" id="3.40.50.300">
    <property type="entry name" value="P-loop containing nucleotide triphosphate hydrolases"/>
    <property type="match status" value="1"/>
</dbReference>
<dbReference type="InterPro" id="IPR003593">
    <property type="entry name" value="AAA+_ATPase"/>
</dbReference>
<dbReference type="SUPFAM" id="SSF81271">
    <property type="entry name" value="TGS-like"/>
    <property type="match status" value="1"/>
</dbReference>
<dbReference type="CDD" id="cd01667">
    <property type="entry name" value="TGS_ThrRS"/>
    <property type="match status" value="1"/>
</dbReference>
<dbReference type="SMART" id="SM00382">
    <property type="entry name" value="AAA"/>
    <property type="match status" value="1"/>
</dbReference>
<reference evidence="3" key="1">
    <citation type="journal article" date="2015" name="Genome Announc.">
        <title>Whole-Genome Sequences of 80 Environmental and Clinical Isolates of Burkholderia pseudomallei.</title>
        <authorList>
            <person name="Johnson S.L."/>
            <person name="Baker A.L."/>
            <person name="Chain P.S."/>
            <person name="Currie B.J."/>
            <person name="Daligault H.E."/>
            <person name="Davenport K.W."/>
            <person name="Davis C.B."/>
            <person name="Inglis T.J."/>
            <person name="Kaestli M."/>
            <person name="Koren S."/>
            <person name="Mayo M."/>
            <person name="Merritt A.J."/>
            <person name="Price E.P."/>
            <person name="Sarovich D.S."/>
            <person name="Warner J."/>
            <person name="Rosovitz M.J."/>
        </authorList>
    </citation>
    <scope>NUCLEOTIDE SEQUENCE [LARGE SCALE GENOMIC DNA]</scope>
    <source>
        <strain evidence="3">DSM 2030</strain>
    </source>
</reference>
<name>A0A097ASL9_THEKI</name>
<dbReference type="PROSITE" id="PS51880">
    <property type="entry name" value="TGS"/>
    <property type="match status" value="1"/>
</dbReference>
<dbReference type="InterPro" id="IPR006083">
    <property type="entry name" value="PRK/URK"/>
</dbReference>
<dbReference type="GO" id="GO:0016301">
    <property type="term" value="F:kinase activity"/>
    <property type="evidence" value="ECO:0007669"/>
    <property type="project" value="InterPro"/>
</dbReference>
<sequence length="547" mass="62891">MKIVITGNIYEYPEGTKLEDIAKDFESIYNGIIVAAKVDNELVDLNHIISRDCTVDFVDTTVEEGTRIYRRSLTFVFIKAVKELLPGATVTIEHSLGKGLYCEIHGYSINNRIVSMIKKRMEEIIEKDLKIERKMLPREEAINLFEKEGLTEKVKLFKDIDKEKIPVYYCDGTVDFFYSSCVPSTGYLKIFDIRFYFPGVILIAPDVYNPRSLPVFVDVPKLASIFKETEDWASILNISYVSSLNDMIKQGKGRDLILVSEAFHEKKISKIADYITSNKMIKVVLIAGPSSSGKTSFIHRLSVQLRVNGLRPFPISLDNYFVPRELTPKDEFGNYDFESIDALDLALFNEHLIKLIQGEEVEIPIFNFKTGEREPKGRRVKLEKNQIILLEGIHGLNEKLTLQIPKDNKYKIYVSAITQLNLDEHNRISTTQTRLIRRMVRDSKFRSSDAAETINMWPLVRRGEEKWIFPYQEQADVMFNSFLPYELPVLKKYAEPLLKKVSRNDPAYSIAKEILEFLSYFLPLEDELAIPPNSIIKEFIGGSCLDV</sequence>
<dbReference type="InterPro" id="IPR027417">
    <property type="entry name" value="P-loop_NTPase"/>
</dbReference>
<dbReference type="GO" id="GO:0005524">
    <property type="term" value="F:ATP binding"/>
    <property type="evidence" value="ECO:0007669"/>
    <property type="project" value="InterPro"/>
</dbReference>
<feature type="domain" description="TGS" evidence="1">
    <location>
        <begin position="1"/>
        <end position="59"/>
    </location>
</feature>
<dbReference type="SUPFAM" id="SSF52540">
    <property type="entry name" value="P-loop containing nucleoside triphosphate hydrolases"/>
    <property type="match status" value="1"/>
</dbReference>
<dbReference type="eggNOG" id="COG0572">
    <property type="taxonomic scope" value="Bacteria"/>
</dbReference>
<dbReference type="InterPro" id="IPR018163">
    <property type="entry name" value="Thr/Ala-tRNA-synth_IIc_edit"/>
</dbReference>
<dbReference type="OrthoDB" id="9764644at2"/>
<dbReference type="Pfam" id="PF00485">
    <property type="entry name" value="PRK"/>
    <property type="match status" value="1"/>
</dbReference>